<dbReference type="EMBL" id="JAPNTZ010000009">
    <property type="protein sequence ID" value="MCY1141450.1"/>
    <property type="molecule type" value="Genomic_DNA"/>
</dbReference>
<dbReference type="Proteomes" id="UP001151002">
    <property type="component" value="Unassembled WGS sequence"/>
</dbReference>
<name>A0ABT4B783_9ACTN</name>
<evidence type="ECO:0000256" key="2">
    <source>
        <dbReference type="ARBA" id="ARBA00022692"/>
    </source>
</evidence>
<evidence type="ECO:0000256" key="4">
    <source>
        <dbReference type="ARBA" id="ARBA00023136"/>
    </source>
</evidence>
<accession>A0ABT4B783</accession>
<sequence length="124" mass="12800">MDVILWIIAVVLAAVFLAAGITKLRQPLKNPSASGTGQLGNLSPTAVKAIGVLEVLAAVGLLLPAIVDIAPILVPLAALGVALLMVGAAITHARRREAQMIAVNVLLFVLAAVVVWGRLGPFHF</sequence>
<feature type="transmembrane region" description="Helical" evidence="5">
    <location>
        <begin position="45"/>
        <end position="66"/>
    </location>
</feature>
<evidence type="ECO:0000256" key="1">
    <source>
        <dbReference type="ARBA" id="ARBA00004141"/>
    </source>
</evidence>
<feature type="transmembrane region" description="Helical" evidence="5">
    <location>
        <begin position="100"/>
        <end position="119"/>
    </location>
</feature>
<keyword evidence="7" id="KW-1185">Reference proteome</keyword>
<protein>
    <submittedName>
        <fullName evidence="6">DoxX family protein</fullName>
    </submittedName>
</protein>
<comment type="subcellular location">
    <subcellularLocation>
        <location evidence="1">Membrane</location>
        <topology evidence="1">Multi-pass membrane protein</topology>
    </subcellularLocation>
</comment>
<dbReference type="RefSeq" id="WP_267565833.1">
    <property type="nucleotide sequence ID" value="NZ_JAPNTZ010000009.1"/>
</dbReference>
<evidence type="ECO:0000313" key="6">
    <source>
        <dbReference type="EMBL" id="MCY1141450.1"/>
    </source>
</evidence>
<dbReference type="InterPro" id="IPR032808">
    <property type="entry name" value="DoxX"/>
</dbReference>
<evidence type="ECO:0000313" key="7">
    <source>
        <dbReference type="Proteomes" id="UP001151002"/>
    </source>
</evidence>
<gene>
    <name evidence="6" type="ORF">OWR29_25925</name>
</gene>
<organism evidence="6 7">
    <name type="scientific">Paractinoplanes pyxinae</name>
    <dbReference type="NCBI Taxonomy" id="2997416"/>
    <lineage>
        <taxon>Bacteria</taxon>
        <taxon>Bacillati</taxon>
        <taxon>Actinomycetota</taxon>
        <taxon>Actinomycetes</taxon>
        <taxon>Micromonosporales</taxon>
        <taxon>Micromonosporaceae</taxon>
        <taxon>Paractinoplanes</taxon>
    </lineage>
</organism>
<dbReference type="Pfam" id="PF13564">
    <property type="entry name" value="DoxX_2"/>
    <property type="match status" value="1"/>
</dbReference>
<comment type="caution">
    <text evidence="6">The sequence shown here is derived from an EMBL/GenBank/DDBJ whole genome shotgun (WGS) entry which is preliminary data.</text>
</comment>
<reference evidence="6" key="1">
    <citation type="submission" date="2022-11" db="EMBL/GenBank/DDBJ databases">
        <authorList>
            <person name="Somphong A."/>
            <person name="Phongsopitanun W."/>
        </authorList>
    </citation>
    <scope>NUCLEOTIDE SEQUENCE</scope>
    <source>
        <strain evidence="6">Pm04-4</strain>
    </source>
</reference>
<feature type="transmembrane region" description="Helical" evidence="5">
    <location>
        <begin position="6"/>
        <end position="24"/>
    </location>
</feature>
<keyword evidence="2 5" id="KW-0812">Transmembrane</keyword>
<feature type="transmembrane region" description="Helical" evidence="5">
    <location>
        <begin position="72"/>
        <end position="93"/>
    </location>
</feature>
<evidence type="ECO:0000256" key="3">
    <source>
        <dbReference type="ARBA" id="ARBA00022989"/>
    </source>
</evidence>
<proteinExistence type="predicted"/>
<keyword evidence="3 5" id="KW-1133">Transmembrane helix</keyword>
<evidence type="ECO:0000256" key="5">
    <source>
        <dbReference type="SAM" id="Phobius"/>
    </source>
</evidence>
<keyword evidence="4 5" id="KW-0472">Membrane</keyword>